<protein>
    <submittedName>
        <fullName evidence="1">Uncharacterized protein</fullName>
    </submittedName>
</protein>
<accession>A0A1Q9BTC4</accession>
<gene>
    <name evidence="1" type="ORF">AK812_SmicGene46763</name>
</gene>
<feature type="non-terminal residue" evidence="1">
    <location>
        <position position="1"/>
    </location>
</feature>
<evidence type="ECO:0000313" key="1">
    <source>
        <dbReference type="EMBL" id="OLP73860.1"/>
    </source>
</evidence>
<comment type="caution">
    <text evidence="1">The sequence shown here is derived from an EMBL/GenBank/DDBJ whole genome shotgun (WGS) entry which is preliminary data.</text>
</comment>
<sequence>ASVPDAVSYTAAMSACKSASQWRGALALMKEAEKA</sequence>
<dbReference type="EMBL" id="LSRX01004635">
    <property type="protein sequence ID" value="OLP73860.1"/>
    <property type="molecule type" value="Genomic_DNA"/>
</dbReference>
<dbReference type="Proteomes" id="UP000186817">
    <property type="component" value="Unassembled WGS sequence"/>
</dbReference>
<dbReference type="AlphaFoldDB" id="A0A1Q9BTC4"/>
<reference evidence="1 2" key="1">
    <citation type="submission" date="2016-02" db="EMBL/GenBank/DDBJ databases">
        <title>Genome analysis of coral dinoflagellate symbionts highlights evolutionary adaptations to a symbiotic lifestyle.</title>
        <authorList>
            <person name="Aranda M."/>
            <person name="Li Y."/>
            <person name="Liew Y.J."/>
            <person name="Baumgarten S."/>
            <person name="Simakov O."/>
            <person name="Wilson M."/>
            <person name="Piel J."/>
            <person name="Ashoor H."/>
            <person name="Bougouffa S."/>
            <person name="Bajic V.B."/>
            <person name="Ryu T."/>
            <person name="Ravasi T."/>
            <person name="Bayer T."/>
            <person name="Micklem G."/>
            <person name="Kim H."/>
            <person name="Bhak J."/>
            <person name="Lajeunesse T.C."/>
            <person name="Voolstra C.R."/>
        </authorList>
    </citation>
    <scope>NUCLEOTIDE SEQUENCE [LARGE SCALE GENOMIC DNA]</scope>
    <source>
        <strain evidence="1 2">CCMP2467</strain>
    </source>
</reference>
<keyword evidence="2" id="KW-1185">Reference proteome</keyword>
<organism evidence="1 2">
    <name type="scientific">Symbiodinium microadriaticum</name>
    <name type="common">Dinoflagellate</name>
    <name type="synonym">Zooxanthella microadriatica</name>
    <dbReference type="NCBI Taxonomy" id="2951"/>
    <lineage>
        <taxon>Eukaryota</taxon>
        <taxon>Sar</taxon>
        <taxon>Alveolata</taxon>
        <taxon>Dinophyceae</taxon>
        <taxon>Suessiales</taxon>
        <taxon>Symbiodiniaceae</taxon>
        <taxon>Symbiodinium</taxon>
    </lineage>
</organism>
<name>A0A1Q9BTC4_SYMMI</name>
<evidence type="ECO:0000313" key="2">
    <source>
        <dbReference type="Proteomes" id="UP000186817"/>
    </source>
</evidence>
<proteinExistence type="predicted"/>